<keyword evidence="1" id="KW-1133">Transmembrane helix</keyword>
<dbReference type="EMBL" id="CAJVPZ010010515">
    <property type="protein sequence ID" value="CAG8620354.1"/>
    <property type="molecule type" value="Genomic_DNA"/>
</dbReference>
<sequence>FEHLLEANFIMIIGAVLLWGDETKLIGKVGFITTSGFIVLSGIITLILSIRKKLINETSKKEIQTVTIDDENLNDLLDLELLKKLTKEIK</sequence>
<evidence type="ECO:0000256" key="1">
    <source>
        <dbReference type="SAM" id="Phobius"/>
    </source>
</evidence>
<name>A0A9N9CYI7_9GLOM</name>
<accession>A0A9N9CYI7</accession>
<dbReference type="AlphaFoldDB" id="A0A9N9CYI7"/>
<keyword evidence="1" id="KW-0812">Transmembrane</keyword>
<keyword evidence="1" id="KW-0472">Membrane</keyword>
<feature type="transmembrane region" description="Helical" evidence="1">
    <location>
        <begin position="29"/>
        <end position="50"/>
    </location>
</feature>
<organism evidence="2 3">
    <name type="scientific">Racocetra fulgida</name>
    <dbReference type="NCBI Taxonomy" id="60492"/>
    <lineage>
        <taxon>Eukaryota</taxon>
        <taxon>Fungi</taxon>
        <taxon>Fungi incertae sedis</taxon>
        <taxon>Mucoromycota</taxon>
        <taxon>Glomeromycotina</taxon>
        <taxon>Glomeromycetes</taxon>
        <taxon>Diversisporales</taxon>
        <taxon>Gigasporaceae</taxon>
        <taxon>Racocetra</taxon>
    </lineage>
</organism>
<evidence type="ECO:0000313" key="3">
    <source>
        <dbReference type="Proteomes" id="UP000789396"/>
    </source>
</evidence>
<dbReference type="Proteomes" id="UP000789396">
    <property type="component" value="Unassembled WGS sequence"/>
</dbReference>
<proteinExistence type="predicted"/>
<comment type="caution">
    <text evidence="2">The sequence shown here is derived from an EMBL/GenBank/DDBJ whole genome shotgun (WGS) entry which is preliminary data.</text>
</comment>
<feature type="non-terminal residue" evidence="2">
    <location>
        <position position="1"/>
    </location>
</feature>
<reference evidence="2" key="1">
    <citation type="submission" date="2021-06" db="EMBL/GenBank/DDBJ databases">
        <authorList>
            <person name="Kallberg Y."/>
            <person name="Tangrot J."/>
            <person name="Rosling A."/>
        </authorList>
    </citation>
    <scope>NUCLEOTIDE SEQUENCE</scope>
    <source>
        <strain evidence="2">IN212</strain>
    </source>
</reference>
<keyword evidence="3" id="KW-1185">Reference proteome</keyword>
<gene>
    <name evidence="2" type="ORF">RFULGI_LOCUS7336</name>
</gene>
<protein>
    <submittedName>
        <fullName evidence="2">7724_t:CDS:1</fullName>
    </submittedName>
</protein>
<evidence type="ECO:0000313" key="2">
    <source>
        <dbReference type="EMBL" id="CAG8620354.1"/>
    </source>
</evidence>